<proteinExistence type="predicted"/>
<accession>A0ABR1K3C9</accession>
<evidence type="ECO:0000313" key="1">
    <source>
        <dbReference type="EMBL" id="KAK7471087.1"/>
    </source>
</evidence>
<name>A0ABR1K3C9_9AGAR</name>
<evidence type="ECO:0000313" key="2">
    <source>
        <dbReference type="Proteomes" id="UP001498398"/>
    </source>
</evidence>
<protein>
    <submittedName>
        <fullName evidence="1">Uncharacterized protein</fullName>
    </submittedName>
</protein>
<sequence>MSLSSLEIIDTSLSANGISLSHIAFKPRVSTLRAYLGSGQYNGVWPSVRHLEIGSIDTRSVTPVQLPSCPCIYSLVLKLAVGQTAYPNVMYNTLRVLTLASRDLSAHDADQLIVNTVLPRLQHLILRNETRRRTFLQWDSAIQDLVNRSGCLITKLTLDCLNTIPSCYIAIFKSLPALTMVTLNESPPPPGYGPLDYGPLFRQLRLTAPEDTFCDRNNVLTKMTDLHLTLPALFAGLDAFYHMIESRLHVKGYHTLLGYQRLRLLLVQFIGNDDGLVLKDKLRKLVEGTALTLKM</sequence>
<dbReference type="EMBL" id="JBANRG010000002">
    <property type="protein sequence ID" value="KAK7471087.1"/>
    <property type="molecule type" value="Genomic_DNA"/>
</dbReference>
<gene>
    <name evidence="1" type="ORF">VKT23_002502</name>
</gene>
<keyword evidence="2" id="KW-1185">Reference proteome</keyword>
<comment type="caution">
    <text evidence="1">The sequence shown here is derived from an EMBL/GenBank/DDBJ whole genome shotgun (WGS) entry which is preliminary data.</text>
</comment>
<dbReference type="Proteomes" id="UP001498398">
    <property type="component" value="Unassembled WGS sequence"/>
</dbReference>
<reference evidence="1 2" key="1">
    <citation type="submission" date="2024-01" db="EMBL/GenBank/DDBJ databases">
        <title>A draft genome for the cacao thread blight pathogen Marasmiellus scandens.</title>
        <authorList>
            <person name="Baruah I.K."/>
            <person name="Leung J."/>
            <person name="Bukari Y."/>
            <person name="Amoako-Attah I."/>
            <person name="Meinhardt L.W."/>
            <person name="Bailey B.A."/>
            <person name="Cohen S.P."/>
        </authorList>
    </citation>
    <scope>NUCLEOTIDE SEQUENCE [LARGE SCALE GENOMIC DNA]</scope>
    <source>
        <strain evidence="1 2">GH-19</strain>
    </source>
</reference>
<organism evidence="1 2">
    <name type="scientific">Marasmiellus scandens</name>
    <dbReference type="NCBI Taxonomy" id="2682957"/>
    <lineage>
        <taxon>Eukaryota</taxon>
        <taxon>Fungi</taxon>
        <taxon>Dikarya</taxon>
        <taxon>Basidiomycota</taxon>
        <taxon>Agaricomycotina</taxon>
        <taxon>Agaricomycetes</taxon>
        <taxon>Agaricomycetidae</taxon>
        <taxon>Agaricales</taxon>
        <taxon>Marasmiineae</taxon>
        <taxon>Omphalotaceae</taxon>
        <taxon>Marasmiellus</taxon>
    </lineage>
</organism>